<organism evidence="1 2">
    <name type="scientific">Allosphingosinicella deserti</name>
    <dbReference type="NCBI Taxonomy" id="2116704"/>
    <lineage>
        <taxon>Bacteria</taxon>
        <taxon>Pseudomonadati</taxon>
        <taxon>Pseudomonadota</taxon>
        <taxon>Alphaproteobacteria</taxon>
        <taxon>Sphingomonadales</taxon>
        <taxon>Sphingomonadaceae</taxon>
        <taxon>Allosphingosinicella</taxon>
    </lineage>
</organism>
<dbReference type="Proteomes" id="UP000241167">
    <property type="component" value="Unassembled WGS sequence"/>
</dbReference>
<keyword evidence="2" id="KW-1185">Reference proteome</keyword>
<reference evidence="1 2" key="1">
    <citation type="submission" date="2018-03" db="EMBL/GenBank/DDBJ databases">
        <title>The draft genome of Sphingosinicella sp. GL-C-18.</title>
        <authorList>
            <person name="Liu L."/>
            <person name="Li L."/>
            <person name="Liang L."/>
            <person name="Zhang X."/>
            <person name="Wang T."/>
        </authorList>
    </citation>
    <scope>NUCLEOTIDE SEQUENCE [LARGE SCALE GENOMIC DNA]</scope>
    <source>
        <strain evidence="1 2">GL-C-18</strain>
    </source>
</reference>
<dbReference type="Gene3D" id="3.40.1000.10">
    <property type="entry name" value="Mog1/PsbP, alpha/beta/alpha sandwich"/>
    <property type="match status" value="1"/>
</dbReference>
<dbReference type="InterPro" id="IPR016123">
    <property type="entry name" value="Mog1/PsbP_a/b/a-sand"/>
</dbReference>
<sequence>MQMVYRIAEGSLSLASEWQDQSINVLLPKQAKVQGANLVIARDQVPLGMTFQDYVAQQRQNFSAQLAGFEMIADTAATIDGRQAHFLELGWRSDGKPIHQVMAMVLHDANAVLNFTGSIPGGPDEETRNAMIAAITSFTFARD</sequence>
<dbReference type="SUPFAM" id="SSF55724">
    <property type="entry name" value="Mog1p/PsbP-like"/>
    <property type="match status" value="1"/>
</dbReference>
<dbReference type="EMBL" id="PXYI01000011">
    <property type="protein sequence ID" value="PSJ36809.1"/>
    <property type="molecule type" value="Genomic_DNA"/>
</dbReference>
<dbReference type="InterPro" id="IPR014894">
    <property type="entry name" value="DcrB/EagT6"/>
</dbReference>
<protein>
    <submittedName>
        <fullName evidence="1">DUF1795 domain-containing protein</fullName>
    </submittedName>
</protein>
<evidence type="ECO:0000313" key="1">
    <source>
        <dbReference type="EMBL" id="PSJ36809.1"/>
    </source>
</evidence>
<dbReference type="AlphaFoldDB" id="A0A2P7QFR7"/>
<proteinExistence type="predicted"/>
<comment type="caution">
    <text evidence="1">The sequence shown here is derived from an EMBL/GenBank/DDBJ whole genome shotgun (WGS) entry which is preliminary data.</text>
</comment>
<evidence type="ECO:0000313" key="2">
    <source>
        <dbReference type="Proteomes" id="UP000241167"/>
    </source>
</evidence>
<name>A0A2P7QFR7_9SPHN</name>
<accession>A0A2P7QFR7</accession>
<dbReference type="Pfam" id="PF08786">
    <property type="entry name" value="DcrB"/>
    <property type="match status" value="1"/>
</dbReference>
<gene>
    <name evidence="1" type="ORF">C7I55_24150</name>
</gene>